<accession>A0A381Z353</accession>
<dbReference type="InterPro" id="IPR050327">
    <property type="entry name" value="Proton-linked_MCT"/>
</dbReference>
<feature type="transmembrane region" description="Helical" evidence="2">
    <location>
        <begin position="267"/>
        <end position="295"/>
    </location>
</feature>
<organism evidence="4">
    <name type="scientific">marine metagenome</name>
    <dbReference type="NCBI Taxonomy" id="408172"/>
    <lineage>
        <taxon>unclassified sequences</taxon>
        <taxon>metagenomes</taxon>
        <taxon>ecological metagenomes</taxon>
    </lineage>
</organism>
<dbReference type="Pfam" id="PF07690">
    <property type="entry name" value="MFS_1"/>
    <property type="match status" value="1"/>
</dbReference>
<proteinExistence type="predicted"/>
<feature type="transmembrane region" description="Helical" evidence="2">
    <location>
        <begin position="327"/>
        <end position="350"/>
    </location>
</feature>
<protein>
    <recommendedName>
        <fullName evidence="3">Major facilitator superfamily (MFS) profile domain-containing protein</fullName>
    </recommendedName>
</protein>
<evidence type="ECO:0000256" key="2">
    <source>
        <dbReference type="SAM" id="Phobius"/>
    </source>
</evidence>
<keyword evidence="2" id="KW-0472">Membrane</keyword>
<feature type="compositionally biased region" description="Basic and acidic residues" evidence="1">
    <location>
        <begin position="207"/>
        <end position="216"/>
    </location>
</feature>
<gene>
    <name evidence="4" type="ORF">METZ01_LOCUS136494</name>
</gene>
<sequence length="394" mass="42288">MINRLAHKLPFYYGWVILFAAGDAMFVRNAAASLTLAVFIFPISDDLGWSRTLIAGAASLGGLVAAVTSPIVGWASDRYGVRVILTVSVLALGISTFSLAWATFPIAFYLAFGMSRVLFSSSFAVGPSVAISRWFVRRRGRATGVLFLSHSLGMITFPLVAGLVITYWSWQAAWMVLGVIVWVAALGPVALFIRQSPESLGLTPDIPQERKEEKSQVETAPAEEPNWTLGDARRTPTLWLLALATGMLFLMQAGTNTHQGAYFIDQGLGVAISALAISFNAAFTGIGSLVWGWLVERVPVRYCYAAVALVMVVSLFLFPSVTTIWQALLIASLWGTSVGGILVVPAVAYADYFGRQSIGVIRGVTEPFVGLGQAVGAIFSGLVFDVSGSYHLAF</sequence>
<keyword evidence="2" id="KW-0812">Transmembrane</keyword>
<feature type="region of interest" description="Disordered" evidence="1">
    <location>
        <begin position="203"/>
        <end position="230"/>
    </location>
</feature>
<feature type="transmembrane region" description="Helical" evidence="2">
    <location>
        <begin position="117"/>
        <end position="136"/>
    </location>
</feature>
<feature type="domain" description="Major facilitator superfamily (MFS) profile" evidence="3">
    <location>
        <begin position="17"/>
        <end position="394"/>
    </location>
</feature>
<dbReference type="PANTHER" id="PTHR11360">
    <property type="entry name" value="MONOCARBOXYLATE TRANSPORTER"/>
    <property type="match status" value="1"/>
</dbReference>
<feature type="transmembrane region" description="Helical" evidence="2">
    <location>
        <begin position="83"/>
        <end position="111"/>
    </location>
</feature>
<feature type="transmembrane region" description="Helical" evidence="2">
    <location>
        <begin position="53"/>
        <end position="76"/>
    </location>
</feature>
<feature type="transmembrane region" description="Helical" evidence="2">
    <location>
        <begin position="302"/>
        <end position="321"/>
    </location>
</feature>
<reference evidence="4" key="1">
    <citation type="submission" date="2018-05" db="EMBL/GenBank/DDBJ databases">
        <authorList>
            <person name="Lanie J.A."/>
            <person name="Ng W.-L."/>
            <person name="Kazmierczak K.M."/>
            <person name="Andrzejewski T.M."/>
            <person name="Davidsen T.M."/>
            <person name="Wayne K.J."/>
            <person name="Tettelin H."/>
            <person name="Glass J.I."/>
            <person name="Rusch D."/>
            <person name="Podicherti R."/>
            <person name="Tsui H.-C.T."/>
            <person name="Winkler M.E."/>
        </authorList>
    </citation>
    <scope>NUCLEOTIDE SEQUENCE</scope>
</reference>
<evidence type="ECO:0000313" key="4">
    <source>
        <dbReference type="EMBL" id="SVA83640.1"/>
    </source>
</evidence>
<feature type="transmembrane region" description="Helical" evidence="2">
    <location>
        <begin position="12"/>
        <end position="41"/>
    </location>
</feature>
<dbReference type="PANTHER" id="PTHR11360:SF284">
    <property type="entry name" value="EG:103B4.3 PROTEIN-RELATED"/>
    <property type="match status" value="1"/>
</dbReference>
<dbReference type="SUPFAM" id="SSF103473">
    <property type="entry name" value="MFS general substrate transporter"/>
    <property type="match status" value="1"/>
</dbReference>
<dbReference type="InterPro" id="IPR011701">
    <property type="entry name" value="MFS"/>
</dbReference>
<feature type="transmembrane region" description="Helical" evidence="2">
    <location>
        <begin position="145"/>
        <end position="168"/>
    </location>
</feature>
<dbReference type="AlphaFoldDB" id="A0A381Z353"/>
<keyword evidence="2" id="KW-1133">Transmembrane helix</keyword>
<dbReference type="GO" id="GO:0022857">
    <property type="term" value="F:transmembrane transporter activity"/>
    <property type="evidence" value="ECO:0007669"/>
    <property type="project" value="InterPro"/>
</dbReference>
<dbReference type="Gene3D" id="1.20.1250.20">
    <property type="entry name" value="MFS general substrate transporter like domains"/>
    <property type="match status" value="1"/>
</dbReference>
<evidence type="ECO:0000259" key="3">
    <source>
        <dbReference type="PROSITE" id="PS50850"/>
    </source>
</evidence>
<feature type="non-terminal residue" evidence="4">
    <location>
        <position position="394"/>
    </location>
</feature>
<dbReference type="EMBL" id="UINC01019763">
    <property type="protein sequence ID" value="SVA83640.1"/>
    <property type="molecule type" value="Genomic_DNA"/>
</dbReference>
<evidence type="ECO:0000256" key="1">
    <source>
        <dbReference type="SAM" id="MobiDB-lite"/>
    </source>
</evidence>
<name>A0A381Z353_9ZZZZ</name>
<dbReference type="InterPro" id="IPR020846">
    <property type="entry name" value="MFS_dom"/>
</dbReference>
<dbReference type="PROSITE" id="PS50850">
    <property type="entry name" value="MFS"/>
    <property type="match status" value="1"/>
</dbReference>
<dbReference type="InterPro" id="IPR036259">
    <property type="entry name" value="MFS_trans_sf"/>
</dbReference>
<feature type="transmembrane region" description="Helical" evidence="2">
    <location>
        <begin position="238"/>
        <end position="255"/>
    </location>
</feature>
<feature type="transmembrane region" description="Helical" evidence="2">
    <location>
        <begin position="174"/>
        <end position="193"/>
    </location>
</feature>